<organism evidence="15 16">
    <name type="scientific">Solea senegalensis</name>
    <name type="common">Senegalese sole</name>
    <dbReference type="NCBI Taxonomy" id="28829"/>
    <lineage>
        <taxon>Eukaryota</taxon>
        <taxon>Metazoa</taxon>
        <taxon>Chordata</taxon>
        <taxon>Craniata</taxon>
        <taxon>Vertebrata</taxon>
        <taxon>Euteleostomi</taxon>
        <taxon>Actinopterygii</taxon>
        <taxon>Neopterygii</taxon>
        <taxon>Teleostei</taxon>
        <taxon>Neoteleostei</taxon>
        <taxon>Acanthomorphata</taxon>
        <taxon>Carangaria</taxon>
        <taxon>Pleuronectiformes</taxon>
        <taxon>Pleuronectoidei</taxon>
        <taxon>Soleidae</taxon>
        <taxon>Solea</taxon>
    </lineage>
</organism>
<evidence type="ECO:0000256" key="4">
    <source>
        <dbReference type="ARBA" id="ARBA00022603"/>
    </source>
</evidence>
<name>A0AAV6PJE3_SOLSE</name>
<dbReference type="GO" id="GO:0001510">
    <property type="term" value="P:RNA methylation"/>
    <property type="evidence" value="ECO:0007669"/>
    <property type="project" value="InterPro"/>
</dbReference>
<dbReference type="GO" id="GO:0003723">
    <property type="term" value="F:RNA binding"/>
    <property type="evidence" value="ECO:0007669"/>
    <property type="project" value="UniProtKB-KW"/>
</dbReference>
<sequence length="455" mass="52283">MEPLFSPALHRQRHQFVIDFVKRNKPRKVVDLGCAECTLLGKLRWFQREIDLLVGVDIDGTKVKKKMHALAPMATDYLQPSYEQLCVELYQGSVTQKDARLRGFDLVTSIELIEHLTLDDVECFSEVVFGYMNPVDVIISTPNSEFNPFLPGLSGFRHSDHKFEWTRAEFKTWAQTVCLKFGYEVEFTGVGAAPPGQQESVGFCSQIGVFHRLEGNMLRCDNAEDVFAYTLLYSINYPSLRDNNLLRRVLVCEVLCWTENLKSRWAMKTTCDEALCGIEGGKEECLSERCMEVEEEQTVCGAEMREPMGPCEKDLSKDQENDYSKLQRCESVPLEVLWSHCPKVSALCGSLDNLRRILTDDPDVNLSQDGNAVLLQYDEQDLGEKEEQDDLQDSGYRLRTASNEKKMTAFMRKRQTKRCLLCRKVKFNTWHSMKKEKKKDDALNHAEHENVKTEH</sequence>
<reference evidence="15 16" key="1">
    <citation type="journal article" date="2021" name="Sci. Rep.">
        <title>Chromosome anchoring in Senegalese sole (Solea senegalensis) reveals sex-associated markers and genome rearrangements in flatfish.</title>
        <authorList>
            <person name="Guerrero-Cozar I."/>
            <person name="Gomez-Garrido J."/>
            <person name="Berbel C."/>
            <person name="Martinez-Blanch J.F."/>
            <person name="Alioto T."/>
            <person name="Claros M.G."/>
            <person name="Gagnaire P.A."/>
            <person name="Manchado M."/>
        </authorList>
    </citation>
    <scope>NUCLEOTIDE SEQUENCE [LARGE SCALE GENOMIC DNA]</scope>
    <source>
        <strain evidence="15">Sse05_10M</strain>
    </source>
</reference>
<comment type="cofactor">
    <cofactor evidence="1">
        <name>Mg(2+)</name>
        <dbReference type="ChEBI" id="CHEBI:18420"/>
    </cofactor>
</comment>
<dbReference type="InterPro" id="IPR026610">
    <property type="entry name" value="Hen1"/>
</dbReference>
<dbReference type="AlphaFoldDB" id="A0AAV6PJE3"/>
<evidence type="ECO:0000256" key="10">
    <source>
        <dbReference type="ARBA" id="ARBA00023158"/>
    </source>
</evidence>
<evidence type="ECO:0000256" key="3">
    <source>
        <dbReference type="ARBA" id="ARBA00021330"/>
    </source>
</evidence>
<evidence type="ECO:0000256" key="12">
    <source>
        <dbReference type="ARBA" id="ARBA00035025"/>
    </source>
</evidence>
<dbReference type="FunFam" id="3.40.50.150:FF:000124">
    <property type="entry name" value="HEN methyltransferase 1"/>
    <property type="match status" value="1"/>
</dbReference>
<keyword evidence="9" id="KW-0694">RNA-binding</keyword>
<keyword evidence="4" id="KW-0489">Methyltransferase</keyword>
<comment type="caution">
    <text evidence="15">The sequence shown here is derived from an EMBL/GenBank/DDBJ whole genome shotgun (WGS) entry which is preliminary data.</text>
</comment>
<comment type="catalytic activity">
    <reaction evidence="13">
        <text>small RNA 3'-end nucleotide + S-adenosyl-L-methionine = small RNA 3'-end 2'-O-methylnucleotide + S-adenosyl-L-homocysteine + H(+)</text>
        <dbReference type="Rhea" id="RHEA:37887"/>
        <dbReference type="Rhea" id="RHEA-COMP:10415"/>
        <dbReference type="Rhea" id="RHEA-COMP:10416"/>
        <dbReference type="ChEBI" id="CHEBI:15378"/>
        <dbReference type="ChEBI" id="CHEBI:57856"/>
        <dbReference type="ChEBI" id="CHEBI:59789"/>
        <dbReference type="ChEBI" id="CHEBI:74896"/>
        <dbReference type="ChEBI" id="CHEBI:74898"/>
        <dbReference type="EC" id="2.1.1.386"/>
    </reaction>
</comment>
<feature type="compositionally biased region" description="Basic and acidic residues" evidence="14">
    <location>
        <begin position="438"/>
        <end position="455"/>
    </location>
</feature>
<evidence type="ECO:0000256" key="8">
    <source>
        <dbReference type="ARBA" id="ARBA00022842"/>
    </source>
</evidence>
<dbReference type="GO" id="GO:0005634">
    <property type="term" value="C:nucleus"/>
    <property type="evidence" value="ECO:0007669"/>
    <property type="project" value="TreeGrafter"/>
</dbReference>
<dbReference type="GO" id="GO:0090486">
    <property type="term" value="F:small RNA 2'-O-methyltransferase activity"/>
    <property type="evidence" value="ECO:0007669"/>
    <property type="project" value="UniProtKB-EC"/>
</dbReference>
<dbReference type="GO" id="GO:0034587">
    <property type="term" value="P:piRNA processing"/>
    <property type="evidence" value="ECO:0007669"/>
    <property type="project" value="TreeGrafter"/>
</dbReference>
<keyword evidence="10" id="KW-0943">RNA-mediated gene silencing</keyword>
<dbReference type="Proteomes" id="UP000693946">
    <property type="component" value="Unassembled WGS sequence"/>
</dbReference>
<keyword evidence="8" id="KW-0460">Magnesium</keyword>
<keyword evidence="5" id="KW-0808">Transferase</keyword>
<dbReference type="EC" id="2.1.1.386" evidence="12"/>
<evidence type="ECO:0000313" key="15">
    <source>
        <dbReference type="EMBL" id="KAG7463170.1"/>
    </source>
</evidence>
<comment type="similarity">
    <text evidence="2">Belongs to the methyltransferase superfamily. HEN1 family.</text>
</comment>
<dbReference type="GO" id="GO:0046872">
    <property type="term" value="F:metal ion binding"/>
    <property type="evidence" value="ECO:0007669"/>
    <property type="project" value="UniProtKB-KW"/>
</dbReference>
<evidence type="ECO:0000256" key="5">
    <source>
        <dbReference type="ARBA" id="ARBA00022679"/>
    </source>
</evidence>
<dbReference type="GO" id="GO:0030422">
    <property type="term" value="P:siRNA processing"/>
    <property type="evidence" value="ECO:0007669"/>
    <property type="project" value="TreeGrafter"/>
</dbReference>
<evidence type="ECO:0000256" key="7">
    <source>
        <dbReference type="ARBA" id="ARBA00022723"/>
    </source>
</evidence>
<evidence type="ECO:0000256" key="13">
    <source>
        <dbReference type="ARBA" id="ARBA00048418"/>
    </source>
</evidence>
<evidence type="ECO:0000256" key="14">
    <source>
        <dbReference type="SAM" id="MobiDB-lite"/>
    </source>
</evidence>
<accession>A0AAV6PJE3</accession>
<evidence type="ECO:0000256" key="6">
    <source>
        <dbReference type="ARBA" id="ARBA00022691"/>
    </source>
</evidence>
<proteinExistence type="inferred from homology"/>
<keyword evidence="7" id="KW-0479">Metal-binding</keyword>
<evidence type="ECO:0000256" key="1">
    <source>
        <dbReference type="ARBA" id="ARBA00001946"/>
    </source>
</evidence>
<dbReference type="EMBL" id="JAGKHQ010000921">
    <property type="protein sequence ID" value="KAG7463170.1"/>
    <property type="molecule type" value="Genomic_DNA"/>
</dbReference>
<evidence type="ECO:0000256" key="2">
    <source>
        <dbReference type="ARBA" id="ARBA00009026"/>
    </source>
</evidence>
<evidence type="ECO:0000256" key="11">
    <source>
        <dbReference type="ARBA" id="ARBA00029981"/>
    </source>
</evidence>
<evidence type="ECO:0000256" key="9">
    <source>
        <dbReference type="ARBA" id="ARBA00022884"/>
    </source>
</evidence>
<protein>
    <recommendedName>
        <fullName evidence="3">Small RNA 2'-O-methyltransferase</fullName>
        <ecNumber evidence="12">2.1.1.386</ecNumber>
    </recommendedName>
    <alternativeName>
        <fullName evidence="11">HEN1 methyltransferase homolog 1</fullName>
    </alternativeName>
</protein>
<keyword evidence="6" id="KW-0949">S-adenosyl-L-methionine</keyword>
<gene>
    <name evidence="15" type="ORF">JOB18_045042</name>
</gene>
<feature type="region of interest" description="Disordered" evidence="14">
    <location>
        <begin position="433"/>
        <end position="455"/>
    </location>
</feature>
<dbReference type="GO" id="GO:0005737">
    <property type="term" value="C:cytoplasm"/>
    <property type="evidence" value="ECO:0007669"/>
    <property type="project" value="TreeGrafter"/>
</dbReference>
<dbReference type="PANTHER" id="PTHR21404">
    <property type="entry name" value="HEN1"/>
    <property type="match status" value="1"/>
</dbReference>
<evidence type="ECO:0000313" key="16">
    <source>
        <dbReference type="Proteomes" id="UP000693946"/>
    </source>
</evidence>
<keyword evidence="16" id="KW-1185">Reference proteome</keyword>
<dbReference type="PANTHER" id="PTHR21404:SF3">
    <property type="entry name" value="SMALL RNA 2'-O-METHYLTRANSFERASE"/>
    <property type="match status" value="1"/>
</dbReference>